<keyword evidence="1" id="KW-0472">Membrane</keyword>
<sequence length="118" mass="13558">ADTKTKYQSLRLQNIYFKFFLNLFLYLLLLFFTLSHKGSYFSCQIAAKRTHLFDSKLSGKTTAPILCVPRRRRTPNVAKQFGADACIPTLAAKCEWQINELANAENNWSRRVPQPLAT</sequence>
<keyword evidence="1" id="KW-1133">Transmembrane helix</keyword>
<evidence type="ECO:0000256" key="1">
    <source>
        <dbReference type="SAM" id="Phobius"/>
    </source>
</evidence>
<name>A0A0K8UQF4_BACLA</name>
<evidence type="ECO:0000313" key="2">
    <source>
        <dbReference type="EMBL" id="JAI28917.1"/>
    </source>
</evidence>
<organism evidence="2">
    <name type="scientific">Bactrocera latifrons</name>
    <name type="common">Malaysian fruit fly</name>
    <name type="synonym">Chaetodacus latifrons</name>
    <dbReference type="NCBI Taxonomy" id="174628"/>
    <lineage>
        <taxon>Eukaryota</taxon>
        <taxon>Metazoa</taxon>
        <taxon>Ecdysozoa</taxon>
        <taxon>Arthropoda</taxon>
        <taxon>Hexapoda</taxon>
        <taxon>Insecta</taxon>
        <taxon>Pterygota</taxon>
        <taxon>Neoptera</taxon>
        <taxon>Endopterygota</taxon>
        <taxon>Diptera</taxon>
        <taxon>Brachycera</taxon>
        <taxon>Muscomorpha</taxon>
        <taxon>Tephritoidea</taxon>
        <taxon>Tephritidae</taxon>
        <taxon>Bactrocera</taxon>
        <taxon>Bactrocera</taxon>
    </lineage>
</organism>
<proteinExistence type="predicted"/>
<gene>
    <name evidence="2" type="ORF">c1_g1_i1</name>
</gene>
<accession>A0A0K8UQF4</accession>
<reference evidence="2" key="1">
    <citation type="submission" date="2015-06" db="EMBL/GenBank/DDBJ databases">
        <authorList>
            <person name="Hoefler B.C."/>
            <person name="Straight P.D."/>
        </authorList>
    </citation>
    <scope>NUCLEOTIDE SEQUENCE</scope>
</reference>
<feature type="non-terminal residue" evidence="2">
    <location>
        <position position="1"/>
    </location>
</feature>
<dbReference type="AlphaFoldDB" id="A0A0K8UQF4"/>
<protein>
    <submittedName>
        <fullName evidence="2">Uncharacterized protein</fullName>
    </submittedName>
</protein>
<keyword evidence="1" id="KW-0812">Transmembrane</keyword>
<feature type="transmembrane region" description="Helical" evidence="1">
    <location>
        <begin position="15"/>
        <end position="34"/>
    </location>
</feature>
<dbReference type="EMBL" id="GDHF01023397">
    <property type="protein sequence ID" value="JAI28917.1"/>
    <property type="molecule type" value="Transcribed_RNA"/>
</dbReference>